<sequence>MIIFTITNNITQQVYVGTTKECAYERWKQYVAAHNKAIDAPLYRDMREHGVENFSINECGFAYDMEEARELLSETMAELDAINLQGMKTSAAIVKAVSSKTSNSASKPKPKTSRSASSSITAKPKIANGRTGSSSKEKKIREAIEKEKADRQEQQYRKIAAEAEEMKAIMARLDARAAGPAKRR</sequence>
<evidence type="ECO:0000313" key="3">
    <source>
        <dbReference type="Proteomes" id="UP001069090"/>
    </source>
</evidence>
<proteinExistence type="predicted"/>
<feature type="region of interest" description="Disordered" evidence="1">
    <location>
        <begin position="98"/>
        <end position="154"/>
    </location>
</feature>
<evidence type="ECO:0000313" key="2">
    <source>
        <dbReference type="EMBL" id="MCZ0863731.1"/>
    </source>
</evidence>
<name>A0A9J6RH09_9GAMM</name>
<feature type="compositionally biased region" description="Basic and acidic residues" evidence="1">
    <location>
        <begin position="135"/>
        <end position="154"/>
    </location>
</feature>
<dbReference type="AlphaFoldDB" id="A0A9J6RH09"/>
<comment type="caution">
    <text evidence="2">The sequence shown here is derived from an EMBL/GenBank/DDBJ whole genome shotgun (WGS) entry which is preliminary data.</text>
</comment>
<organism evidence="2 3">
    <name type="scientific">Dasania phycosphaerae</name>
    <dbReference type="NCBI Taxonomy" id="2950436"/>
    <lineage>
        <taxon>Bacteria</taxon>
        <taxon>Pseudomonadati</taxon>
        <taxon>Pseudomonadota</taxon>
        <taxon>Gammaproteobacteria</taxon>
        <taxon>Cellvibrionales</taxon>
        <taxon>Spongiibacteraceae</taxon>
        <taxon>Dasania</taxon>
    </lineage>
</organism>
<dbReference type="InterPro" id="IPR035901">
    <property type="entry name" value="GIY-YIG_endonuc_sf"/>
</dbReference>
<reference evidence="2 3" key="1">
    <citation type="submission" date="2022-12" db="EMBL/GenBank/DDBJ databases">
        <title>Dasania phycosphaerae sp. nov., isolated from particulate material of the south coast of Korea.</title>
        <authorList>
            <person name="Jiang Y."/>
        </authorList>
    </citation>
    <scope>NUCLEOTIDE SEQUENCE [LARGE SCALE GENOMIC DNA]</scope>
    <source>
        <strain evidence="2 3">GY-19</strain>
    </source>
</reference>
<keyword evidence="3" id="KW-1185">Reference proteome</keyword>
<dbReference type="EMBL" id="JAPTGG010000001">
    <property type="protein sequence ID" value="MCZ0863731.1"/>
    <property type="molecule type" value="Genomic_DNA"/>
</dbReference>
<dbReference type="Proteomes" id="UP001069090">
    <property type="component" value="Unassembled WGS sequence"/>
</dbReference>
<gene>
    <name evidence="2" type="ORF">O0V09_00880</name>
</gene>
<evidence type="ECO:0000256" key="1">
    <source>
        <dbReference type="SAM" id="MobiDB-lite"/>
    </source>
</evidence>
<accession>A0A9J6RH09</accession>
<dbReference type="Gene3D" id="3.40.1440.10">
    <property type="entry name" value="GIY-YIG endonuclease"/>
    <property type="match status" value="1"/>
</dbReference>
<dbReference type="RefSeq" id="WP_258329875.1">
    <property type="nucleotide sequence ID" value="NZ_JAPTGG010000001.1"/>
</dbReference>
<protein>
    <submittedName>
        <fullName evidence="2">GIY-YIG nuclease family protein</fullName>
    </submittedName>
</protein>
<dbReference type="CDD" id="cd10443">
    <property type="entry name" value="GIY-YIG_HE_Tlr8p_PBC-V_like"/>
    <property type="match status" value="1"/>
</dbReference>